<dbReference type="InterPro" id="IPR017932">
    <property type="entry name" value="GATase_2_dom"/>
</dbReference>
<sequence length="284" mass="31936">MCRWLAYAGDPIFLEDVLVKPVHSLLRQSRFAEENIVVGNPVIPDGPFPSNDDGFGMGWYGERPFPGVYRDLRPAWNDYNYLSLAGQVKSGLFMAHMRAAYQGLVQRTNCHPFRYQNWLFQHNGEINDFLRIKRDIALAIAPDLFPLIQGTTDTEYFFYLLLSFGLTEHPKTAVEKGIQFVENLRAQHHISAPFTLTACLSDGQQLYAIRYASHGHQKSLYINNEQLLLADADAGIKLPSNALVVVSEPLSKNRAAWDAIADNSFLTVTQTGGVKVERLYGVSL</sequence>
<keyword evidence="3" id="KW-0808">Transferase</keyword>
<name>A0A6N7ETQ2_9GAMM</name>
<dbReference type="AlphaFoldDB" id="A0A6N7ETQ2"/>
<dbReference type="Gene3D" id="3.60.20.10">
    <property type="entry name" value="Glutamine Phosphoribosylpyrophosphate, subunit 1, domain 1"/>
    <property type="match status" value="1"/>
</dbReference>
<dbReference type="FunCoup" id="A0A6N7ETQ2">
    <property type="interactions" value="19"/>
</dbReference>
<dbReference type="SUPFAM" id="SSF56235">
    <property type="entry name" value="N-terminal nucleophile aminohydrolases (Ntn hydrolases)"/>
    <property type="match status" value="1"/>
</dbReference>
<keyword evidence="4" id="KW-1185">Reference proteome</keyword>
<keyword evidence="1 3" id="KW-0315">Glutamine amidotransferase</keyword>
<evidence type="ECO:0000313" key="3">
    <source>
        <dbReference type="EMBL" id="MPV85323.1"/>
    </source>
</evidence>
<dbReference type="RefSeq" id="WP_152808458.1">
    <property type="nucleotide sequence ID" value="NZ_WHNW01000001.1"/>
</dbReference>
<dbReference type="InterPro" id="IPR029055">
    <property type="entry name" value="Ntn_hydrolases_N"/>
</dbReference>
<gene>
    <name evidence="3" type="ORF">GCU85_01070</name>
</gene>
<dbReference type="CDD" id="cd01908">
    <property type="entry name" value="YafJ"/>
    <property type="match status" value="1"/>
</dbReference>
<organism evidence="3 4">
    <name type="scientific">Ostreibacterium oceani</name>
    <dbReference type="NCBI Taxonomy" id="2654998"/>
    <lineage>
        <taxon>Bacteria</taxon>
        <taxon>Pseudomonadati</taxon>
        <taxon>Pseudomonadota</taxon>
        <taxon>Gammaproteobacteria</taxon>
        <taxon>Cardiobacteriales</taxon>
        <taxon>Ostreibacteriaceae</taxon>
        <taxon>Ostreibacterium</taxon>
    </lineage>
</organism>
<dbReference type="Proteomes" id="UP000471298">
    <property type="component" value="Unassembled WGS sequence"/>
</dbReference>
<dbReference type="InterPro" id="IPR026869">
    <property type="entry name" value="EgtC-like"/>
</dbReference>
<proteinExistence type="predicted"/>
<dbReference type="PROSITE" id="PS51278">
    <property type="entry name" value="GATASE_TYPE_2"/>
    <property type="match status" value="1"/>
</dbReference>
<comment type="caution">
    <text evidence="3">The sequence shown here is derived from an EMBL/GenBank/DDBJ whole genome shotgun (WGS) entry which is preliminary data.</text>
</comment>
<reference evidence="3 4" key="1">
    <citation type="submission" date="2019-10" db="EMBL/GenBank/DDBJ databases">
        <title>Cardiobacteriales fam. a chemoheterotrophic member of the order Cardiobacteriales, and proposal of Cardiobacteriales fam. nov.</title>
        <authorList>
            <person name="Wang C."/>
        </authorList>
    </citation>
    <scope>NUCLEOTIDE SEQUENCE [LARGE SCALE GENOMIC DNA]</scope>
    <source>
        <strain evidence="3 4">ML27</strain>
    </source>
</reference>
<dbReference type="GO" id="GO:0016740">
    <property type="term" value="F:transferase activity"/>
    <property type="evidence" value="ECO:0007669"/>
    <property type="project" value="UniProtKB-KW"/>
</dbReference>
<accession>A0A6N7ETQ2</accession>
<evidence type="ECO:0000256" key="1">
    <source>
        <dbReference type="ARBA" id="ARBA00022962"/>
    </source>
</evidence>
<feature type="domain" description="Glutamine amidotransferase type-2" evidence="2">
    <location>
        <begin position="2"/>
        <end position="284"/>
    </location>
</feature>
<evidence type="ECO:0000259" key="2">
    <source>
        <dbReference type="PROSITE" id="PS51278"/>
    </source>
</evidence>
<dbReference type="InParanoid" id="A0A6N7ETQ2"/>
<evidence type="ECO:0000313" key="4">
    <source>
        <dbReference type="Proteomes" id="UP000471298"/>
    </source>
</evidence>
<dbReference type="PANTHER" id="PTHR43187:SF1">
    <property type="entry name" value="GLUTAMINE AMIDOTRANSFERASE DUG3-RELATED"/>
    <property type="match status" value="1"/>
</dbReference>
<dbReference type="InterPro" id="IPR052373">
    <property type="entry name" value="Gamma-glu_amide_hydrolase"/>
</dbReference>
<dbReference type="PANTHER" id="PTHR43187">
    <property type="entry name" value="GLUTAMINE AMIDOTRANSFERASE DUG3-RELATED"/>
    <property type="match status" value="1"/>
</dbReference>
<protein>
    <submittedName>
        <fullName evidence="3">Class II glutamine amidotransferase</fullName>
    </submittedName>
</protein>
<dbReference type="EMBL" id="WHNW01000001">
    <property type="protein sequence ID" value="MPV85323.1"/>
    <property type="molecule type" value="Genomic_DNA"/>
</dbReference>
<dbReference type="Pfam" id="PF13230">
    <property type="entry name" value="GATase_4"/>
    <property type="match status" value="1"/>
</dbReference>